<keyword evidence="1" id="KW-0812">Transmembrane</keyword>
<name>A0A5C8IZU9_9BACT</name>
<dbReference type="OrthoDB" id="854078at2"/>
<accession>A0A5C8IZU9</accession>
<evidence type="ECO:0000256" key="1">
    <source>
        <dbReference type="SAM" id="Phobius"/>
    </source>
</evidence>
<dbReference type="Pfam" id="PF11391">
    <property type="entry name" value="DUF2798"/>
    <property type="match status" value="1"/>
</dbReference>
<feature type="transmembrane region" description="Helical" evidence="1">
    <location>
        <begin position="43"/>
        <end position="69"/>
    </location>
</feature>
<reference evidence="2 3" key="1">
    <citation type="submission" date="2019-08" db="EMBL/GenBank/DDBJ databases">
        <authorList>
            <person name="Shi S."/>
        </authorList>
    </citation>
    <scope>NUCLEOTIDE SEQUENCE [LARGE SCALE GENOMIC DNA]</scope>
    <source>
        <strain evidence="2 3">GY10130</strain>
    </source>
</reference>
<evidence type="ECO:0000313" key="3">
    <source>
        <dbReference type="Proteomes" id="UP000321926"/>
    </source>
</evidence>
<dbReference type="InterPro" id="IPR021529">
    <property type="entry name" value="DUF2798"/>
</dbReference>
<organism evidence="2 3">
    <name type="scientific">Pontibacter qinzhouensis</name>
    <dbReference type="NCBI Taxonomy" id="2603253"/>
    <lineage>
        <taxon>Bacteria</taxon>
        <taxon>Pseudomonadati</taxon>
        <taxon>Bacteroidota</taxon>
        <taxon>Cytophagia</taxon>
        <taxon>Cytophagales</taxon>
        <taxon>Hymenobacteraceae</taxon>
        <taxon>Pontibacter</taxon>
    </lineage>
</organism>
<sequence length="77" mass="8663">MKKSVTPQKLKVKLLVILILSLLLASAMELYTFGLPSDFFTRWFRSFFVLFILIAGTVLGIVPGVNYVVNKLKDLVS</sequence>
<dbReference type="RefSeq" id="WP_147923896.1">
    <property type="nucleotide sequence ID" value="NZ_VRTY01000128.1"/>
</dbReference>
<comment type="caution">
    <text evidence="2">The sequence shown here is derived from an EMBL/GenBank/DDBJ whole genome shotgun (WGS) entry which is preliminary data.</text>
</comment>
<dbReference type="EMBL" id="VRTY01000128">
    <property type="protein sequence ID" value="TXK26425.1"/>
    <property type="molecule type" value="Genomic_DNA"/>
</dbReference>
<keyword evidence="1" id="KW-0472">Membrane</keyword>
<gene>
    <name evidence="2" type="ORF">FVR03_21805</name>
</gene>
<keyword evidence="3" id="KW-1185">Reference proteome</keyword>
<proteinExistence type="predicted"/>
<dbReference type="Proteomes" id="UP000321926">
    <property type="component" value="Unassembled WGS sequence"/>
</dbReference>
<keyword evidence="1" id="KW-1133">Transmembrane helix</keyword>
<protein>
    <submittedName>
        <fullName evidence="2">DUF2798 domain-containing protein</fullName>
    </submittedName>
</protein>
<evidence type="ECO:0000313" key="2">
    <source>
        <dbReference type="EMBL" id="TXK26425.1"/>
    </source>
</evidence>
<dbReference type="AlphaFoldDB" id="A0A5C8IZU9"/>